<dbReference type="EMBL" id="NNAY01001139">
    <property type="protein sequence ID" value="OXU25012.1"/>
    <property type="molecule type" value="Genomic_DNA"/>
</dbReference>
<dbReference type="GO" id="GO:0006325">
    <property type="term" value="P:chromatin organization"/>
    <property type="evidence" value="ECO:0007669"/>
    <property type="project" value="TreeGrafter"/>
</dbReference>
<feature type="compositionally biased region" description="Polar residues" evidence="1">
    <location>
        <begin position="336"/>
        <end position="351"/>
    </location>
</feature>
<dbReference type="STRING" id="543379.A0A232F354"/>
<keyword evidence="4" id="KW-1185">Reference proteome</keyword>
<feature type="compositionally biased region" description="Polar residues" evidence="1">
    <location>
        <begin position="265"/>
        <end position="309"/>
    </location>
</feature>
<dbReference type="Pfam" id="PF15296">
    <property type="entry name" value="Codanin-1_C"/>
    <property type="match status" value="1"/>
</dbReference>
<dbReference type="PANTHER" id="PTHR28678:SF1">
    <property type="entry name" value="CODANIN-1"/>
    <property type="match status" value="1"/>
</dbReference>
<feature type="domain" description="Codanin-1 C-terminal" evidence="2">
    <location>
        <begin position="1087"/>
        <end position="1198"/>
    </location>
</feature>
<dbReference type="GO" id="GO:0005634">
    <property type="term" value="C:nucleus"/>
    <property type="evidence" value="ECO:0007669"/>
    <property type="project" value="TreeGrafter"/>
</dbReference>
<dbReference type="OrthoDB" id="20982at2759"/>
<dbReference type="InterPro" id="IPR040031">
    <property type="entry name" value="Codanin-1"/>
</dbReference>
<feature type="compositionally biased region" description="Basic residues" evidence="1">
    <location>
        <begin position="321"/>
        <end position="330"/>
    </location>
</feature>
<protein>
    <recommendedName>
        <fullName evidence="2">Codanin-1 C-terminal domain-containing protein</fullName>
    </recommendedName>
</protein>
<accession>A0A232F354</accession>
<comment type="caution">
    <text evidence="3">The sequence shown here is derived from an EMBL/GenBank/DDBJ whole genome shotgun (WGS) entry which is preliminary data.</text>
</comment>
<evidence type="ECO:0000256" key="1">
    <source>
        <dbReference type="SAM" id="MobiDB-lite"/>
    </source>
</evidence>
<evidence type="ECO:0000313" key="3">
    <source>
        <dbReference type="EMBL" id="OXU25012.1"/>
    </source>
</evidence>
<dbReference type="InterPro" id="IPR028171">
    <property type="entry name" value="Codanin-1_C"/>
</dbReference>
<reference evidence="3 4" key="1">
    <citation type="journal article" date="2017" name="Curr. Biol.">
        <title>The Evolution of Venom by Co-option of Single-Copy Genes.</title>
        <authorList>
            <person name="Martinson E.O."/>
            <person name="Mrinalini"/>
            <person name="Kelkar Y.D."/>
            <person name="Chang C.H."/>
            <person name="Werren J.H."/>
        </authorList>
    </citation>
    <scope>NUCLEOTIDE SEQUENCE [LARGE SCALE GENOMIC DNA]</scope>
    <source>
        <strain evidence="3 4">Alberta</strain>
        <tissue evidence="3">Whole body</tissue>
    </source>
</reference>
<feature type="region of interest" description="Disordered" evidence="1">
    <location>
        <begin position="265"/>
        <end position="371"/>
    </location>
</feature>
<evidence type="ECO:0000259" key="2">
    <source>
        <dbReference type="Pfam" id="PF15296"/>
    </source>
</evidence>
<sequence>MAQEILNNLLSSKVPAKEILDWLTTDNLNETEWLDFNKTCPREEFIDFFLNYLREQFQSVLQTSTTFKETPAKKISQHQRIKTCSTIKNKIGSQNNAEHSSAAYHKETEYIAKGLDFNNVNNTKVTPARCNVTDIGKLSINRQSSTPLMKTKNSPSKKRVELISCNSSQGRNINPAFKESFEYGWGGNLTDDKSFNNSSFPSLGGNRSVNLNSPNLSTNANKSECSEFHSNLSQRSNFSISNKVYQSPVSPLYSNSVHMLSPINAKTPQSRYNDNQSNSYFQLNSTSTPERIPNNDSKSSSRTPRQNFDLSEFIVTDARSSKKRSGKKNSKISQIDAEQQTLLSDTSTHSEQNTRRRKVNPTRLNTTDEKGNKENTVFGVVSRPFMQNPQFVNVSPIDKSVDNESFQVERGLVKMERQKKPENTTNENTMSNTNTVTSAVNEPPKYKILPRTPRKVVQSGSIIIPNKESVDNENVLVILAEMYSGFLDHNLIVNPMRELYYIIQLITVQYTNNTQQILSTKQNVREPINTKTNNESTDEKKHLSALRKSLNFDDFGDVEDNEKKNDKENNSEHDKSYNELGCLNLVDDGKESLNEVNTKLQEFSATKSSDEITNNVKKKINFEEIDVAKNCVKLYLDTPHNCVYFSTLVLDYQKAFLKCLDRVTLKLLCENNQIATFQPELCKYLNTIYSVKVAESNKIKSLLNVGTLELNVCFQIDTDNREKFPSLHSFQCFRKQRDMFYDILKIWEDNHLVPGWTFQIALSGKIKSMLTMHTDITNFTHFSRLFKSQMLISCIQSGNQEDLLDDETASFLKDLKDINPEKLTQLQRKLVTPVSQKGPVPLPSFPGIQEFYKDFILYASSAMFYTYLENTFISEIMDLNNSQFAGSDIEETETKVDEHTKQNFVVCLTSLRLLSKFLGFITSLPYRSETSMLEDVIISQVSLRSKVLPHIDLQYCLQTAVLQGKLSLTVPWVVEYLSMMDHASLRLPYYKKILEMLYCIYRASNYHAITNSEEFMSQKTGVMIRLSIGWLFELPIFPSELYYSWQSKYNDKALKMICEEEIINNIENNLNDDETSALSVKHSLFLDKLEMVDDRILYSCCPFLRELNILLTPGNSNVSNSASYRHVTPVTSQLQKTTKKTNTKHLEIQLEEAFFHGQPMSTRKTVEYVSERIASSSVKYICNNLLPIERQVIFQELRNIIKEKYNDELEKNPESLKNILLKDISLLAIRASNNIKAKSEQAVPKLCEARITQSIESLLAEDCSKAVKDMCVKIALRMTIERVDQWIHSHIVGGSSFIKDMNFELTKICKMDSEIDTNMDIKRHNPNAPSPTDILDESRNLIWELLETQGKTQTEKSIANFWDRLYLSLTERSDLQSPSEKIISSLSLDLCLFLITYRQDLFTDKIQEKVLRAWKIDHMQFSESDSPLSKIISPKNVVLLSQLSNNKIWITLGRFLKKLLKENILSIDLLNEQAVALFKDEWPIQVSKNLSTCLKEAIDGYRSSDEETERIRCLLEWVAGAHSDMDRDSFGFD</sequence>
<gene>
    <name evidence="3" type="ORF">TSAR_012240</name>
</gene>
<proteinExistence type="predicted"/>
<dbReference type="Proteomes" id="UP000215335">
    <property type="component" value="Unassembled WGS sequence"/>
</dbReference>
<name>A0A232F354_9HYME</name>
<evidence type="ECO:0000313" key="4">
    <source>
        <dbReference type="Proteomes" id="UP000215335"/>
    </source>
</evidence>
<dbReference type="PANTHER" id="PTHR28678">
    <property type="entry name" value="CODANIN-1"/>
    <property type="match status" value="1"/>
</dbReference>
<organism evidence="3 4">
    <name type="scientific">Trichomalopsis sarcophagae</name>
    <dbReference type="NCBI Taxonomy" id="543379"/>
    <lineage>
        <taxon>Eukaryota</taxon>
        <taxon>Metazoa</taxon>
        <taxon>Ecdysozoa</taxon>
        <taxon>Arthropoda</taxon>
        <taxon>Hexapoda</taxon>
        <taxon>Insecta</taxon>
        <taxon>Pterygota</taxon>
        <taxon>Neoptera</taxon>
        <taxon>Endopterygota</taxon>
        <taxon>Hymenoptera</taxon>
        <taxon>Apocrita</taxon>
        <taxon>Proctotrupomorpha</taxon>
        <taxon>Chalcidoidea</taxon>
        <taxon>Pteromalidae</taxon>
        <taxon>Pteromalinae</taxon>
        <taxon>Trichomalopsis</taxon>
    </lineage>
</organism>